<dbReference type="GO" id="GO:0016020">
    <property type="term" value="C:membrane"/>
    <property type="evidence" value="ECO:0007669"/>
    <property type="project" value="TreeGrafter"/>
</dbReference>
<keyword evidence="7" id="KW-0443">Lipid metabolism</keyword>
<dbReference type="PANTHER" id="PTHR43272">
    <property type="entry name" value="LONG-CHAIN-FATTY-ACID--COA LIGASE"/>
    <property type="match status" value="1"/>
</dbReference>
<protein>
    <recommendedName>
        <fullName evidence="6 7">Long-chain-fatty-acid--CoA ligase</fullName>
        <ecNumber evidence="6 7">6.2.1.3</ecNumber>
    </recommendedName>
</protein>
<proteinExistence type="inferred from homology"/>
<keyword evidence="4 7" id="KW-0276">Fatty acid metabolism</keyword>
<reference evidence="10" key="2">
    <citation type="journal article" date="2020" name="Data Brief">
        <title>Transcriptome dataset of Babesia bovis life stages within vertebrate and invertebrate hosts.</title>
        <authorList>
            <person name="Ueti M.W."/>
            <person name="Johnson W.C."/>
            <person name="Kappmeyer L.S."/>
            <person name="Herndon D.R."/>
            <person name="Mousel M.R."/>
            <person name="Reif K.E."/>
            <person name="Taus N.S."/>
            <person name="Ifeonu O.O."/>
            <person name="Silva J.C."/>
            <person name="Suarez C.E."/>
            <person name="Brayton K.A."/>
        </authorList>
    </citation>
    <scope>NUCLEOTIDE SEQUENCE [LARGE SCALE GENOMIC DNA]</scope>
</reference>
<keyword evidence="3 7" id="KW-0547">Nucleotide-binding</keyword>
<dbReference type="CDD" id="cd05927">
    <property type="entry name" value="LC-FACS_euk"/>
    <property type="match status" value="1"/>
</dbReference>
<dbReference type="InParanoid" id="A7APW0"/>
<comment type="caution">
    <text evidence="9">The sequence shown here is derived from an EMBL/GenBank/DDBJ whole genome shotgun (WGS) entry which is preliminary data.</text>
</comment>
<evidence type="ECO:0000256" key="6">
    <source>
        <dbReference type="ARBA" id="ARBA00026121"/>
    </source>
</evidence>
<dbReference type="PROSITE" id="PS00455">
    <property type="entry name" value="AMP_BINDING"/>
    <property type="match status" value="1"/>
</dbReference>
<dbReference type="KEGG" id="bbo:BBOV_III010400"/>
<dbReference type="InterPro" id="IPR045311">
    <property type="entry name" value="LC-FACS_euk"/>
</dbReference>
<dbReference type="InterPro" id="IPR020845">
    <property type="entry name" value="AMP-binding_CS"/>
</dbReference>
<name>A7APW0_BABBO</name>
<dbReference type="EC" id="6.2.1.3" evidence="6 7"/>
<feature type="domain" description="AMP-dependent synthetase/ligase" evidence="8">
    <location>
        <begin position="134"/>
        <end position="511"/>
    </location>
</feature>
<reference evidence="9 10" key="1">
    <citation type="journal article" date="2007" name="PLoS Pathog.">
        <title>Genome sequence of Babesia bovis and comparative analysis of apicomplexan hemoprotozoa.</title>
        <authorList>
            <person name="Brayton K.A."/>
            <person name="Lau A.O.T."/>
            <person name="Herndon D.R."/>
            <person name="Hannick L."/>
            <person name="Kappmeyer L.S."/>
            <person name="Berens S.J."/>
            <person name="Bidwell S.L."/>
            <person name="Brown W.C."/>
            <person name="Crabtree J."/>
            <person name="Fadrosh D."/>
            <person name="Feldblum T."/>
            <person name="Forberger H.A."/>
            <person name="Haas B.J."/>
            <person name="Howell J.M."/>
            <person name="Khouri H."/>
            <person name="Koo H."/>
            <person name="Mann D.J."/>
            <person name="Norimine J."/>
            <person name="Paulsen I.T."/>
            <person name="Radune D."/>
            <person name="Ren Q."/>
            <person name="Smith R.K. Jr."/>
            <person name="Suarez C.E."/>
            <person name="White O."/>
            <person name="Wortman J.R."/>
            <person name="Knowles D.P. Jr."/>
            <person name="McElwain T.F."/>
            <person name="Nene V.M."/>
        </authorList>
    </citation>
    <scope>NUCLEOTIDE SEQUENCE [LARGE SCALE GENOMIC DNA]</scope>
    <source>
        <strain evidence="9">T2Bo</strain>
    </source>
</reference>
<accession>A7APW0</accession>
<keyword evidence="2 7" id="KW-0436">Ligase</keyword>
<sequence>MSAELFGVVDVAMFDSEANKPLNMLQYSRVICQNPKKDESDVYCALNNKGECVDIPPFPERFQTSFDMLRHMAEQNPNRDHLGVREKHVNSKGEITLGEYKWYTISYTATTAVILGSAFVSEPGLFSETVLDDAILKKAKFLGIWATNCPLWLISDYAAIAFGFVTVPLYETMGDEAILTIFKETKMKTLCIDAAKLPTLLKLKDRLPEVKNLILFDKLSDKDKKAVEEAGWNTYDIEELMDKYRDNIVEVPQGDRNAIATVIYTSGTSGMPKGAIHTNLSLMETSHRIYFTANRLRFSTNFTLLSFLPLSHVYERFVEHFAASNMSRIGYYGGNIKNILDDIQALKPDILVGVPRVFTKVLDRIRTNIEKKPMPLRKLINFVVEKKRKMLFESDVFPTHWFYDRILGKIRKAFGGNIKSMVLGSAAMTASDIEYLQTYLISPVCEGWGTTEVGIGFLQDHRDKVKGTIGGPLGDIIFKLKSIPEMEYDARGNPPRGELLVKGTGIMLGYLQRPEETAEVLDSEGWYHTGDVVELLPSMGVKILDRARNLFKLSQGEYIAPEKLENLYAGSPFVEQIYIYGDAKRDHIVAIVNINAEYVMEWAASHNLGGKSVKDLLTNQQLIDEIQASFNNITEQNKLNGLERLQKFILSDELFSVDNGMLTPTFKTVRKKVRSRYEKEINAMYGH</sequence>
<evidence type="ECO:0000256" key="4">
    <source>
        <dbReference type="ARBA" id="ARBA00022832"/>
    </source>
</evidence>
<evidence type="ECO:0000256" key="5">
    <source>
        <dbReference type="ARBA" id="ARBA00022840"/>
    </source>
</evidence>
<reference evidence="10" key="3">
    <citation type="journal article" date="2021" name="Int. J. Parasitol.">
        <title>Comparative analysis of gene expression between Babesia bovis blood stages and kinetes allowed by improved genome annotation.</title>
        <authorList>
            <person name="Ueti M.W."/>
            <person name="Johnson W.C."/>
            <person name="Kappmeyer L.S."/>
            <person name="Herndon D.R."/>
            <person name="Mousel M.R."/>
            <person name="Reif K.E."/>
            <person name="Taus N.S."/>
            <person name="Ifeonu O.O."/>
            <person name="Silva J.C."/>
            <person name="Suarez C.E."/>
            <person name="Brayton K.A."/>
        </authorList>
    </citation>
    <scope>NUCLEOTIDE SEQUENCE [LARGE SCALE GENOMIC DNA]</scope>
</reference>
<gene>
    <name evidence="9" type="ORF">BBOV_III010400</name>
</gene>
<dbReference type="GeneID" id="5480420"/>
<dbReference type="GO" id="GO:0005524">
    <property type="term" value="F:ATP binding"/>
    <property type="evidence" value="ECO:0007669"/>
    <property type="project" value="UniProtKB-KW"/>
</dbReference>
<evidence type="ECO:0000256" key="3">
    <source>
        <dbReference type="ARBA" id="ARBA00022741"/>
    </source>
</evidence>
<dbReference type="Proteomes" id="UP000002173">
    <property type="component" value="Unassembled WGS sequence"/>
</dbReference>
<comment type="catalytic activity">
    <reaction evidence="7">
        <text>a long-chain fatty acid + ATP + CoA = a long-chain fatty acyl-CoA + AMP + diphosphate</text>
        <dbReference type="Rhea" id="RHEA:15421"/>
        <dbReference type="ChEBI" id="CHEBI:30616"/>
        <dbReference type="ChEBI" id="CHEBI:33019"/>
        <dbReference type="ChEBI" id="CHEBI:57287"/>
        <dbReference type="ChEBI" id="CHEBI:57560"/>
        <dbReference type="ChEBI" id="CHEBI:83139"/>
        <dbReference type="ChEBI" id="CHEBI:456215"/>
        <dbReference type="EC" id="6.2.1.3"/>
    </reaction>
</comment>
<comment type="function">
    <text evidence="7">Catalyzes the conversion of long-chain fatty acids to their active form acyl-CoAs for both synthesis of cellular lipids, and degradation via beta-oxidation.</text>
</comment>
<evidence type="ECO:0000313" key="10">
    <source>
        <dbReference type="Proteomes" id="UP000002173"/>
    </source>
</evidence>
<evidence type="ECO:0000256" key="7">
    <source>
        <dbReference type="RuleBase" id="RU369030"/>
    </source>
</evidence>
<evidence type="ECO:0000259" key="8">
    <source>
        <dbReference type="Pfam" id="PF00501"/>
    </source>
</evidence>
<keyword evidence="5 7" id="KW-0067">ATP-binding</keyword>
<dbReference type="GO" id="GO:0005783">
    <property type="term" value="C:endoplasmic reticulum"/>
    <property type="evidence" value="ECO:0007669"/>
    <property type="project" value="TreeGrafter"/>
</dbReference>
<dbReference type="Pfam" id="PF00501">
    <property type="entry name" value="AMP-binding"/>
    <property type="match status" value="1"/>
</dbReference>
<dbReference type="PANTHER" id="PTHR43272:SF33">
    <property type="entry name" value="AMP-BINDING DOMAIN-CONTAINING PROTEIN-RELATED"/>
    <property type="match status" value="1"/>
</dbReference>
<dbReference type="FunCoup" id="A7APW0">
    <property type="interactions" value="4"/>
</dbReference>
<dbReference type="STRING" id="5865.A7APW0"/>
<keyword evidence="10" id="KW-1185">Reference proteome</keyword>
<dbReference type="RefSeq" id="XP_001612163.1">
    <property type="nucleotide sequence ID" value="XM_001612113.1"/>
</dbReference>
<dbReference type="InterPro" id="IPR000873">
    <property type="entry name" value="AMP-dep_synth/lig_dom"/>
</dbReference>
<dbReference type="EMBL" id="AAXT01000001">
    <property type="protein sequence ID" value="EDO08595.1"/>
    <property type="molecule type" value="Genomic_DNA"/>
</dbReference>
<dbReference type="eggNOG" id="KOG1256">
    <property type="taxonomic scope" value="Eukaryota"/>
</dbReference>
<evidence type="ECO:0000256" key="1">
    <source>
        <dbReference type="ARBA" id="ARBA00006432"/>
    </source>
</evidence>
<dbReference type="AlphaFoldDB" id="A7APW0"/>
<evidence type="ECO:0000256" key="2">
    <source>
        <dbReference type="ARBA" id="ARBA00022598"/>
    </source>
</evidence>
<dbReference type="InterPro" id="IPR042099">
    <property type="entry name" value="ANL_N_sf"/>
</dbReference>
<evidence type="ECO:0000313" key="9">
    <source>
        <dbReference type="EMBL" id="EDO08595.1"/>
    </source>
</evidence>
<dbReference type="OMA" id="NRGELCV"/>
<dbReference type="SUPFAM" id="SSF56801">
    <property type="entry name" value="Acetyl-CoA synthetase-like"/>
    <property type="match status" value="1"/>
</dbReference>
<comment type="similarity">
    <text evidence="1 7">Belongs to the ATP-dependent AMP-binding enzyme family.</text>
</comment>
<dbReference type="VEuPathDB" id="PiroplasmaDB:BBOV_III010400"/>
<dbReference type="Gene3D" id="3.40.50.12780">
    <property type="entry name" value="N-terminal domain of ligase-like"/>
    <property type="match status" value="1"/>
</dbReference>
<organism evidence="9 10">
    <name type="scientific">Babesia bovis</name>
    <dbReference type="NCBI Taxonomy" id="5865"/>
    <lineage>
        <taxon>Eukaryota</taxon>
        <taxon>Sar</taxon>
        <taxon>Alveolata</taxon>
        <taxon>Apicomplexa</taxon>
        <taxon>Aconoidasida</taxon>
        <taxon>Piroplasmida</taxon>
        <taxon>Babesiidae</taxon>
        <taxon>Babesia</taxon>
    </lineage>
</organism>
<dbReference type="GO" id="GO:0004467">
    <property type="term" value="F:long-chain fatty acid-CoA ligase activity"/>
    <property type="evidence" value="ECO:0007669"/>
    <property type="project" value="UniProtKB-EC"/>
</dbReference>